<dbReference type="RefSeq" id="WP_182940451.1">
    <property type="nucleotide sequence ID" value="NZ_JABEQH010000001.1"/>
</dbReference>
<comment type="subunit">
    <text evidence="2">Homodimer.</text>
</comment>
<dbReference type="Proteomes" id="UP000561066">
    <property type="component" value="Unassembled WGS sequence"/>
</dbReference>
<proteinExistence type="predicted"/>
<name>A0A7W4J512_9PROT</name>
<dbReference type="PANTHER" id="PTHR32494">
    <property type="entry name" value="ALLANTOATE DEIMINASE-RELATED"/>
    <property type="match status" value="1"/>
</dbReference>
<evidence type="ECO:0000256" key="2">
    <source>
        <dbReference type="ARBA" id="ARBA00011738"/>
    </source>
</evidence>
<keyword evidence="4 6" id="KW-0378">Hydrolase</keyword>
<evidence type="ECO:0000313" key="7">
    <source>
        <dbReference type="Proteomes" id="UP000561066"/>
    </source>
</evidence>
<dbReference type="SUPFAM" id="SSF53187">
    <property type="entry name" value="Zn-dependent exopeptidases"/>
    <property type="match status" value="1"/>
</dbReference>
<evidence type="ECO:0000256" key="4">
    <source>
        <dbReference type="ARBA" id="ARBA00022801"/>
    </source>
</evidence>
<dbReference type="AlphaFoldDB" id="A0A7W4J512"/>
<organism evidence="6 7">
    <name type="scientific">Gluconacetobacter johannae</name>
    <dbReference type="NCBI Taxonomy" id="112140"/>
    <lineage>
        <taxon>Bacteria</taxon>
        <taxon>Pseudomonadati</taxon>
        <taxon>Pseudomonadota</taxon>
        <taxon>Alphaproteobacteria</taxon>
        <taxon>Acetobacterales</taxon>
        <taxon>Acetobacteraceae</taxon>
        <taxon>Gluconacetobacter</taxon>
    </lineage>
</organism>
<dbReference type="InterPro" id="IPR010158">
    <property type="entry name" value="Amidase_Cbmase"/>
</dbReference>
<keyword evidence="7" id="KW-1185">Reference proteome</keyword>
<dbReference type="EMBL" id="JABEQH010000001">
    <property type="protein sequence ID" value="MBB2174608.1"/>
    <property type="molecule type" value="Genomic_DNA"/>
</dbReference>
<sequence>MVTSLSGAPSGARAVARCDELGAAPYSDEPGLLFRPYLGAGHGATLDRLAAWMREAGMSARIDAAGNIVGRYEGLVADAPALLVGSHVDSVRDGGRYDGMLGVVLGIEAVAGFAARGRRFAFAIEVIGFGDEEGSRFPVSMLATRAVAGALDGQELDLRDGAGTTLAEALASFGLDVAQLAGAARRRDEIVAYVEAHIEQGPVLEAED</sequence>
<accession>A0A7W4J512</accession>
<reference evidence="6 7" key="1">
    <citation type="submission" date="2020-04" db="EMBL/GenBank/DDBJ databases">
        <title>Description of novel Gluconacetobacter.</title>
        <authorList>
            <person name="Sombolestani A."/>
        </authorList>
    </citation>
    <scope>NUCLEOTIDE SEQUENCE [LARGE SCALE GENOMIC DNA]</scope>
    <source>
        <strain evidence="6 7">LMG 21312</strain>
    </source>
</reference>
<dbReference type="GO" id="GO:0016813">
    <property type="term" value="F:hydrolase activity, acting on carbon-nitrogen (but not peptide) bonds, in linear amidines"/>
    <property type="evidence" value="ECO:0007669"/>
    <property type="project" value="InterPro"/>
</dbReference>
<dbReference type="PANTHER" id="PTHR32494:SF19">
    <property type="entry name" value="ALLANTOATE DEIMINASE-RELATED"/>
    <property type="match status" value="1"/>
</dbReference>
<dbReference type="Pfam" id="PF01546">
    <property type="entry name" value="Peptidase_M20"/>
    <property type="match status" value="1"/>
</dbReference>
<comment type="cofactor">
    <cofactor evidence="1">
        <name>Mn(2+)</name>
        <dbReference type="ChEBI" id="CHEBI:29035"/>
    </cofactor>
</comment>
<gene>
    <name evidence="6" type="ORF">HLH21_01550</name>
</gene>
<dbReference type="GO" id="GO:0046872">
    <property type="term" value="F:metal ion binding"/>
    <property type="evidence" value="ECO:0007669"/>
    <property type="project" value="UniProtKB-KW"/>
</dbReference>
<keyword evidence="3" id="KW-0479">Metal-binding</keyword>
<evidence type="ECO:0000256" key="3">
    <source>
        <dbReference type="ARBA" id="ARBA00022723"/>
    </source>
</evidence>
<keyword evidence="5" id="KW-0464">Manganese</keyword>
<dbReference type="InterPro" id="IPR002933">
    <property type="entry name" value="Peptidase_M20"/>
</dbReference>
<evidence type="ECO:0000256" key="5">
    <source>
        <dbReference type="ARBA" id="ARBA00023211"/>
    </source>
</evidence>
<evidence type="ECO:0000256" key="1">
    <source>
        <dbReference type="ARBA" id="ARBA00001936"/>
    </source>
</evidence>
<protein>
    <submittedName>
        <fullName evidence="6">M20/M25/M40 family metallo-hydrolase</fullName>
    </submittedName>
</protein>
<evidence type="ECO:0000313" key="6">
    <source>
        <dbReference type="EMBL" id="MBB2174608.1"/>
    </source>
</evidence>
<feature type="non-terminal residue" evidence="6">
    <location>
        <position position="208"/>
    </location>
</feature>
<dbReference type="Gene3D" id="3.40.630.10">
    <property type="entry name" value="Zn peptidases"/>
    <property type="match status" value="1"/>
</dbReference>
<comment type="caution">
    <text evidence="6">The sequence shown here is derived from an EMBL/GenBank/DDBJ whole genome shotgun (WGS) entry which is preliminary data.</text>
</comment>